<evidence type="ECO:0000256" key="3">
    <source>
        <dbReference type="ARBA" id="ARBA00007931"/>
    </source>
</evidence>
<keyword evidence="5 15" id="KW-0645">Protease</keyword>
<organism evidence="15 16">
    <name type="scientific">Lawsonia intracellularis (strain PHE/MN1-00)</name>
    <dbReference type="NCBI Taxonomy" id="363253"/>
    <lineage>
        <taxon>Bacteria</taxon>
        <taxon>Pseudomonadati</taxon>
        <taxon>Thermodesulfobacteriota</taxon>
        <taxon>Desulfovibrionia</taxon>
        <taxon>Desulfovibrionales</taxon>
        <taxon>Desulfovibrionaceae</taxon>
        <taxon>Lawsonia</taxon>
    </lineage>
</organism>
<evidence type="ECO:0000256" key="10">
    <source>
        <dbReference type="ARBA" id="ARBA00022989"/>
    </source>
</evidence>
<name>Q1MSE8_LAWIP</name>
<keyword evidence="16" id="KW-1185">Reference proteome</keyword>
<keyword evidence="7" id="KW-0479">Metal-binding</keyword>
<gene>
    <name evidence="15" type="ordered locus">LI0021</name>
</gene>
<feature type="domain" description="Peptidase M50" evidence="14">
    <location>
        <begin position="139"/>
        <end position="177"/>
    </location>
</feature>
<feature type="transmembrane region" description="Helical" evidence="13">
    <location>
        <begin position="98"/>
        <end position="122"/>
    </location>
</feature>
<dbReference type="InterPro" id="IPR044537">
    <property type="entry name" value="Rip2-like"/>
</dbReference>
<evidence type="ECO:0000256" key="9">
    <source>
        <dbReference type="ARBA" id="ARBA00022833"/>
    </source>
</evidence>
<dbReference type="Proteomes" id="UP000002430">
    <property type="component" value="Chromosome"/>
</dbReference>
<dbReference type="HOGENOM" id="CLU_086979_0_0_7"/>
<feature type="transmembrane region" description="Helical" evidence="13">
    <location>
        <begin position="56"/>
        <end position="78"/>
    </location>
</feature>
<dbReference type="STRING" id="363253.LI0021"/>
<feature type="transmembrane region" description="Helical" evidence="13">
    <location>
        <begin position="134"/>
        <end position="156"/>
    </location>
</feature>
<evidence type="ECO:0000313" key="15">
    <source>
        <dbReference type="EMBL" id="CAJ54077.1"/>
    </source>
</evidence>
<dbReference type="KEGG" id="lip:LI0021"/>
<evidence type="ECO:0000256" key="12">
    <source>
        <dbReference type="ARBA" id="ARBA00023136"/>
    </source>
</evidence>
<proteinExistence type="inferred from homology"/>
<dbReference type="GO" id="GO:0006508">
    <property type="term" value="P:proteolysis"/>
    <property type="evidence" value="ECO:0007669"/>
    <property type="project" value="UniProtKB-KW"/>
</dbReference>
<dbReference type="PANTHER" id="PTHR35864">
    <property type="entry name" value="ZINC METALLOPROTEASE MJ0611-RELATED"/>
    <property type="match status" value="1"/>
</dbReference>
<dbReference type="eggNOG" id="COG1994">
    <property type="taxonomic scope" value="Bacteria"/>
</dbReference>
<evidence type="ECO:0000256" key="13">
    <source>
        <dbReference type="SAM" id="Phobius"/>
    </source>
</evidence>
<dbReference type="GO" id="GO:0005886">
    <property type="term" value="C:plasma membrane"/>
    <property type="evidence" value="ECO:0007669"/>
    <property type="project" value="UniProtKB-SubCell"/>
</dbReference>
<feature type="transmembrane region" description="Helical" evidence="13">
    <location>
        <begin position="12"/>
        <end position="35"/>
    </location>
</feature>
<comment type="subcellular location">
    <subcellularLocation>
        <location evidence="2">Cell membrane</location>
        <topology evidence="2">Multi-pass membrane protein</topology>
    </subcellularLocation>
</comment>
<evidence type="ECO:0000256" key="8">
    <source>
        <dbReference type="ARBA" id="ARBA00022801"/>
    </source>
</evidence>
<dbReference type="InterPro" id="IPR052348">
    <property type="entry name" value="Metallopeptidase_M50B"/>
</dbReference>
<evidence type="ECO:0000256" key="11">
    <source>
        <dbReference type="ARBA" id="ARBA00023049"/>
    </source>
</evidence>
<evidence type="ECO:0000256" key="1">
    <source>
        <dbReference type="ARBA" id="ARBA00001947"/>
    </source>
</evidence>
<dbReference type="InterPro" id="IPR008915">
    <property type="entry name" value="Peptidase_M50"/>
</dbReference>
<evidence type="ECO:0000256" key="4">
    <source>
        <dbReference type="ARBA" id="ARBA00022475"/>
    </source>
</evidence>
<dbReference type="RefSeq" id="WP_011526104.1">
    <property type="nucleotide sequence ID" value="NC_008011.1"/>
</dbReference>
<keyword evidence="12 13" id="KW-0472">Membrane</keyword>
<keyword evidence="8" id="KW-0378">Hydrolase</keyword>
<dbReference type="CDD" id="cd06158">
    <property type="entry name" value="S2P-M50_like_1"/>
    <property type="match status" value="1"/>
</dbReference>
<dbReference type="GO" id="GO:0008237">
    <property type="term" value="F:metallopeptidase activity"/>
    <property type="evidence" value="ECO:0007669"/>
    <property type="project" value="UniProtKB-KW"/>
</dbReference>
<comment type="similarity">
    <text evidence="3">Belongs to the peptidase M50B family.</text>
</comment>
<keyword evidence="10 13" id="KW-1133">Transmembrane helix</keyword>
<dbReference type="GO" id="GO:0046872">
    <property type="term" value="F:metal ion binding"/>
    <property type="evidence" value="ECO:0007669"/>
    <property type="project" value="UniProtKB-KW"/>
</dbReference>
<accession>Q1MSE8</accession>
<dbReference type="OrthoDB" id="9800627at2"/>
<dbReference type="EMBL" id="AM180252">
    <property type="protein sequence ID" value="CAJ54077.1"/>
    <property type="molecule type" value="Genomic_DNA"/>
</dbReference>
<keyword evidence="6 13" id="KW-0812">Transmembrane</keyword>
<keyword evidence="11" id="KW-0482">Metalloprotease</keyword>
<evidence type="ECO:0000256" key="2">
    <source>
        <dbReference type="ARBA" id="ARBA00004651"/>
    </source>
</evidence>
<feature type="transmembrane region" description="Helical" evidence="13">
    <location>
        <begin position="190"/>
        <end position="223"/>
    </location>
</feature>
<keyword evidence="4" id="KW-1003">Cell membrane</keyword>
<sequence>MFEFDITNAIKRIAVAFVPLVLGIILHEVAHGWVAQRRGDPTAAMLGRITLNPTHHIDPLGLMVFTITSLTSPFIFGWAKPVPINPRNFYDLRKDTMLVSFAGPAANFLLAFTFGLLLRIFLEFFPAYEWQQSSVWTYFFLMFSSGIIINFTLAWLNLLPIPPLDGSKILWAILPNELGYKYMLAERYGFVIFIALLLTGLLGYILYPLINLSLILCTLLFGLN</sequence>
<keyword evidence="9" id="KW-0862">Zinc</keyword>
<comment type="cofactor">
    <cofactor evidence="1">
        <name>Zn(2+)</name>
        <dbReference type="ChEBI" id="CHEBI:29105"/>
    </cofactor>
</comment>
<dbReference type="Pfam" id="PF02163">
    <property type="entry name" value="Peptidase_M50"/>
    <property type="match status" value="1"/>
</dbReference>
<evidence type="ECO:0000256" key="6">
    <source>
        <dbReference type="ARBA" id="ARBA00022692"/>
    </source>
</evidence>
<evidence type="ECO:0000313" key="16">
    <source>
        <dbReference type="Proteomes" id="UP000002430"/>
    </source>
</evidence>
<reference evidence="15 16" key="1">
    <citation type="submission" date="2005-11" db="EMBL/GenBank/DDBJ databases">
        <title>The complete genome sequence of Lawsonia intracellularis: the causative agent of proliferative enteropathy.</title>
        <authorList>
            <person name="Kaur K."/>
            <person name="Zhang Q."/>
            <person name="Beckler D."/>
            <person name="Munir S."/>
            <person name="Li L."/>
            <person name="Kinsley K."/>
            <person name="Herron L."/>
            <person name="Peterson A."/>
            <person name="May B."/>
            <person name="Singh S."/>
            <person name="Gebhart C."/>
            <person name="Kapur V."/>
        </authorList>
    </citation>
    <scope>NUCLEOTIDE SEQUENCE [LARGE SCALE GENOMIC DNA]</scope>
    <source>
        <strain evidence="15 16">PHE/MN1-00</strain>
    </source>
</reference>
<evidence type="ECO:0000256" key="5">
    <source>
        <dbReference type="ARBA" id="ARBA00022670"/>
    </source>
</evidence>
<dbReference type="PANTHER" id="PTHR35864:SF1">
    <property type="entry name" value="ZINC METALLOPROTEASE YWHC-RELATED"/>
    <property type="match status" value="1"/>
</dbReference>
<dbReference type="AlphaFoldDB" id="Q1MSE8"/>
<evidence type="ECO:0000259" key="14">
    <source>
        <dbReference type="Pfam" id="PF02163"/>
    </source>
</evidence>
<evidence type="ECO:0000256" key="7">
    <source>
        <dbReference type="ARBA" id="ARBA00022723"/>
    </source>
</evidence>
<protein>
    <submittedName>
        <fullName evidence="15">Zn-dependent proteases</fullName>
    </submittedName>
</protein>